<dbReference type="PANTHER" id="PTHR11012:SF30">
    <property type="entry name" value="PROTEIN KINASE-LIKE DOMAIN-CONTAINING"/>
    <property type="match status" value="1"/>
</dbReference>
<dbReference type="SUPFAM" id="SSF56112">
    <property type="entry name" value="Protein kinase-like (PK-like)"/>
    <property type="match status" value="1"/>
</dbReference>
<dbReference type="Pfam" id="PF02958">
    <property type="entry name" value="EcKL"/>
    <property type="match status" value="1"/>
</dbReference>
<gene>
    <name evidence="1" type="ORF">N8I77_011616</name>
</gene>
<proteinExistence type="predicted"/>
<organism evidence="1 2">
    <name type="scientific">Phomopsis amygdali</name>
    <name type="common">Fusicoccum amygdali</name>
    <dbReference type="NCBI Taxonomy" id="1214568"/>
    <lineage>
        <taxon>Eukaryota</taxon>
        <taxon>Fungi</taxon>
        <taxon>Dikarya</taxon>
        <taxon>Ascomycota</taxon>
        <taxon>Pezizomycotina</taxon>
        <taxon>Sordariomycetes</taxon>
        <taxon>Sordariomycetidae</taxon>
        <taxon>Diaporthales</taxon>
        <taxon>Diaporthaceae</taxon>
        <taxon>Diaporthe</taxon>
    </lineage>
</organism>
<dbReference type="InterPro" id="IPR011009">
    <property type="entry name" value="Kinase-like_dom_sf"/>
</dbReference>
<evidence type="ECO:0000313" key="1">
    <source>
        <dbReference type="EMBL" id="KAK2599899.1"/>
    </source>
</evidence>
<dbReference type="Gene3D" id="3.90.1200.10">
    <property type="match status" value="1"/>
</dbReference>
<accession>A0AAD9W0D3</accession>
<dbReference type="AlphaFoldDB" id="A0AAD9W0D3"/>
<dbReference type="PANTHER" id="PTHR11012">
    <property type="entry name" value="PROTEIN KINASE-LIKE DOMAIN-CONTAINING"/>
    <property type="match status" value="1"/>
</dbReference>
<dbReference type="InterPro" id="IPR004119">
    <property type="entry name" value="EcKL"/>
</dbReference>
<dbReference type="Proteomes" id="UP001265746">
    <property type="component" value="Unassembled WGS sequence"/>
</dbReference>
<sequence length="359" mass="40773">MASDQEQLPALPEDITTAWLGSKLGHEIRAIDLTRIIFGTETKLFFNITYCGNDEGTERPTQICMKGVFDPAMIAAQPWTITLAQREAEFYTKMAPSVKNMGYPKCWWAGSSERQGIAIMNDLNAEGCTFRAANEAWSVEEVIRGVEQLAGLHGQYWGAKVEDHPYATNVYDSSMQFLCKDWSSITQDSGRPVIPDDLMDGGRFNRLHDKYFATRNPRFRTILHGDTHVANTYLTAEGEPHWLDWSAVHVGSCFHDVAYFMCGALSIEDRRRNEMHVLDCYLDALHRFGGPRFVVEDEEVMIEFRRSFIANCIWVICPYGLQSKEYVDVLCERTVAAWDDHKVLSLIESQPHTVKPLAG</sequence>
<keyword evidence="2" id="KW-1185">Reference proteome</keyword>
<protein>
    <recommendedName>
        <fullName evidence="3">CHK kinase-like domain-containing protein</fullName>
    </recommendedName>
</protein>
<evidence type="ECO:0000313" key="2">
    <source>
        <dbReference type="Proteomes" id="UP001265746"/>
    </source>
</evidence>
<reference evidence="1" key="1">
    <citation type="submission" date="2023-06" db="EMBL/GenBank/DDBJ databases">
        <authorList>
            <person name="Noh H."/>
        </authorList>
    </citation>
    <scope>NUCLEOTIDE SEQUENCE</scope>
    <source>
        <strain evidence="1">DUCC20226</strain>
    </source>
</reference>
<dbReference type="EMBL" id="JAUJFL010000007">
    <property type="protein sequence ID" value="KAK2599899.1"/>
    <property type="molecule type" value="Genomic_DNA"/>
</dbReference>
<evidence type="ECO:0008006" key="3">
    <source>
        <dbReference type="Google" id="ProtNLM"/>
    </source>
</evidence>
<comment type="caution">
    <text evidence="1">The sequence shown here is derived from an EMBL/GenBank/DDBJ whole genome shotgun (WGS) entry which is preliminary data.</text>
</comment>
<name>A0AAD9W0D3_PHOAM</name>